<dbReference type="SUPFAM" id="SSF55718">
    <property type="entry name" value="SCP-like"/>
    <property type="match status" value="1"/>
</dbReference>
<dbReference type="SUPFAM" id="SSF55729">
    <property type="entry name" value="Acyl-CoA N-acyltransferases (Nat)"/>
    <property type="match status" value="1"/>
</dbReference>
<dbReference type="Proteomes" id="UP001144256">
    <property type="component" value="Unassembled WGS sequence"/>
</dbReference>
<feature type="domain" description="Enhanced intracellular survival protein" evidence="1">
    <location>
        <begin position="287"/>
        <end position="388"/>
    </location>
</feature>
<feature type="domain" description="Eis-like acetyltransferase" evidence="2">
    <location>
        <begin position="177"/>
        <end position="284"/>
    </location>
</feature>
<dbReference type="InterPro" id="IPR051554">
    <property type="entry name" value="Acetyltransferase_Eis"/>
</dbReference>
<dbReference type="Gene3D" id="3.30.1050.10">
    <property type="entry name" value="SCP2 sterol-binding domain"/>
    <property type="match status" value="1"/>
</dbReference>
<sequence length="393" mass="45939">MEIRKIIDDKQILQKFVDLQCYCFNLDRDIVEFELDKMFGKDESIILGGFLDNQLQGSLIINDFNIYWNGLNVKMGGIGGVTTFPEARQNHVVSQLLIESLEIMNENNQIFSLLAPFSFSFYRKYGWEYGTTMKAMELDIDGLSHFKSQGYALKPIGKEHIQAAKQVYEKYYSSFNGPSKRTDLRWDVTFERNLGNKVFSYGVFDDDDTLRGYIFYKLIDNQFVVREMVYDSLEVRKQLLYFIYVHRAQVEKVKFVMPENDKLDMILTNQKLKMVIEPYMMVRVINVKKVLEMFPFRNVHSLDFSIGIEDKYASWNNTVFEVKVDDDKIQVAENENRKPDISCSIQVFSQVIFGFISIEEAFNLELVSCDDINLIEKLNKIIPKKCSYITDGF</sequence>
<reference evidence="3" key="1">
    <citation type="submission" date="2022-06" db="EMBL/GenBank/DDBJ databases">
        <title>Vallitalea longa sp. nov., an anaerobic bacterium isolated from marine sediment.</title>
        <authorList>
            <person name="Hirano S."/>
            <person name="Terahara T."/>
            <person name="Mori K."/>
            <person name="Hamada M."/>
            <person name="Matsumoto R."/>
            <person name="Kobayashi T."/>
        </authorList>
    </citation>
    <scope>NUCLEOTIDE SEQUENCE</scope>
    <source>
        <strain evidence="3">SH18-1</strain>
    </source>
</reference>
<name>A0A9W6DG12_9FIRM</name>
<dbReference type="GO" id="GO:0030649">
    <property type="term" value="P:aminoglycoside antibiotic catabolic process"/>
    <property type="evidence" value="ECO:0007669"/>
    <property type="project" value="TreeGrafter"/>
</dbReference>
<dbReference type="AlphaFoldDB" id="A0A9W6DG12"/>
<dbReference type="InterPro" id="IPR036527">
    <property type="entry name" value="SCP2_sterol-bd_dom_sf"/>
</dbReference>
<dbReference type="PANTHER" id="PTHR37817">
    <property type="entry name" value="N-ACETYLTRANSFERASE EIS"/>
    <property type="match status" value="1"/>
</dbReference>
<gene>
    <name evidence="3" type="ORF">SH1V18_24680</name>
</gene>
<dbReference type="Pfam" id="PF17668">
    <property type="entry name" value="Acetyltransf_17"/>
    <property type="match status" value="1"/>
</dbReference>
<dbReference type="RefSeq" id="WP_281815794.1">
    <property type="nucleotide sequence ID" value="NZ_BRLB01000006.1"/>
</dbReference>
<dbReference type="Pfam" id="PF13527">
    <property type="entry name" value="Acetyltransf_9"/>
    <property type="match status" value="1"/>
</dbReference>
<dbReference type="PANTHER" id="PTHR37817:SF1">
    <property type="entry name" value="N-ACETYLTRANSFERASE EIS"/>
    <property type="match status" value="1"/>
</dbReference>
<protein>
    <submittedName>
        <fullName evidence="3">GNAT family acetyltransferase</fullName>
    </submittedName>
</protein>
<dbReference type="InterPro" id="IPR016181">
    <property type="entry name" value="Acyl_CoA_acyltransferase"/>
</dbReference>
<dbReference type="InterPro" id="IPR041380">
    <property type="entry name" value="Acetyltransf_17"/>
</dbReference>
<evidence type="ECO:0000313" key="4">
    <source>
        <dbReference type="Proteomes" id="UP001144256"/>
    </source>
</evidence>
<accession>A0A9W6DG12</accession>
<evidence type="ECO:0000259" key="1">
    <source>
        <dbReference type="Pfam" id="PF13530"/>
    </source>
</evidence>
<comment type="caution">
    <text evidence="3">The sequence shown here is derived from an EMBL/GenBank/DDBJ whole genome shotgun (WGS) entry which is preliminary data.</text>
</comment>
<organism evidence="3 4">
    <name type="scientific">Vallitalea longa</name>
    <dbReference type="NCBI Taxonomy" id="2936439"/>
    <lineage>
        <taxon>Bacteria</taxon>
        <taxon>Bacillati</taxon>
        <taxon>Bacillota</taxon>
        <taxon>Clostridia</taxon>
        <taxon>Lachnospirales</taxon>
        <taxon>Vallitaleaceae</taxon>
        <taxon>Vallitalea</taxon>
    </lineage>
</organism>
<dbReference type="EMBL" id="BRLB01000006">
    <property type="protein sequence ID" value="GKX29988.1"/>
    <property type="molecule type" value="Genomic_DNA"/>
</dbReference>
<dbReference type="Gene3D" id="3.40.630.30">
    <property type="match status" value="2"/>
</dbReference>
<evidence type="ECO:0000313" key="3">
    <source>
        <dbReference type="EMBL" id="GKX29988.1"/>
    </source>
</evidence>
<dbReference type="Pfam" id="PF13530">
    <property type="entry name" value="SCP2_2"/>
    <property type="match status" value="1"/>
</dbReference>
<proteinExistence type="predicted"/>
<dbReference type="GO" id="GO:0034069">
    <property type="term" value="F:aminoglycoside N-acetyltransferase activity"/>
    <property type="evidence" value="ECO:0007669"/>
    <property type="project" value="TreeGrafter"/>
</dbReference>
<keyword evidence="4" id="KW-1185">Reference proteome</keyword>
<dbReference type="InterPro" id="IPR025559">
    <property type="entry name" value="Eis_dom"/>
</dbReference>
<evidence type="ECO:0000259" key="2">
    <source>
        <dbReference type="Pfam" id="PF17668"/>
    </source>
</evidence>